<dbReference type="InterPro" id="IPR011991">
    <property type="entry name" value="ArsR-like_HTH"/>
</dbReference>
<dbReference type="InterPro" id="IPR036388">
    <property type="entry name" value="WH-like_DNA-bd_sf"/>
</dbReference>
<dbReference type="Pfam" id="PF13412">
    <property type="entry name" value="HTH_24"/>
    <property type="match status" value="1"/>
</dbReference>
<organism evidence="3 4">
    <name type="scientific">Phytomonospora endophytica</name>
    <dbReference type="NCBI Taxonomy" id="714109"/>
    <lineage>
        <taxon>Bacteria</taxon>
        <taxon>Bacillati</taxon>
        <taxon>Actinomycetota</taxon>
        <taxon>Actinomycetes</taxon>
        <taxon>Micromonosporales</taxon>
        <taxon>Micromonosporaceae</taxon>
        <taxon>Phytomonospora</taxon>
    </lineage>
</organism>
<dbReference type="Proteomes" id="UP000548476">
    <property type="component" value="Unassembled WGS sequence"/>
</dbReference>
<dbReference type="AlphaFoldDB" id="A0A841F9V2"/>
<dbReference type="SUPFAM" id="SSF46785">
    <property type="entry name" value="Winged helix' DNA-binding domain"/>
    <property type="match status" value="1"/>
</dbReference>
<evidence type="ECO:0000259" key="2">
    <source>
        <dbReference type="SMART" id="SM00418"/>
    </source>
</evidence>
<reference evidence="3 4" key="1">
    <citation type="submission" date="2020-08" db="EMBL/GenBank/DDBJ databases">
        <title>Genomic Encyclopedia of Type Strains, Phase IV (KMG-IV): sequencing the most valuable type-strain genomes for metagenomic binning, comparative biology and taxonomic classification.</title>
        <authorList>
            <person name="Goeker M."/>
        </authorList>
    </citation>
    <scope>NUCLEOTIDE SEQUENCE [LARGE SCALE GENOMIC DNA]</scope>
    <source>
        <strain evidence="3 4">YIM 65646</strain>
    </source>
</reference>
<accession>A0A841F9V2</accession>
<dbReference type="CDD" id="cd00090">
    <property type="entry name" value="HTH_ARSR"/>
    <property type="match status" value="1"/>
</dbReference>
<gene>
    <name evidence="3" type="ORF">HNR73_000356</name>
</gene>
<dbReference type="Gene3D" id="1.10.10.10">
    <property type="entry name" value="Winged helix-like DNA-binding domain superfamily/Winged helix DNA-binding domain"/>
    <property type="match status" value="1"/>
</dbReference>
<dbReference type="GO" id="GO:0003700">
    <property type="term" value="F:DNA-binding transcription factor activity"/>
    <property type="evidence" value="ECO:0007669"/>
    <property type="project" value="InterPro"/>
</dbReference>
<dbReference type="SMART" id="SM00418">
    <property type="entry name" value="HTH_ARSR"/>
    <property type="match status" value="1"/>
</dbReference>
<dbReference type="InterPro" id="IPR036390">
    <property type="entry name" value="WH_DNA-bd_sf"/>
</dbReference>
<sequence length="199" mass="22215">MQPEPPPTRKVSDPAQLRAMAHPLRFTLMELLLLDGPATATELAAKVGQSPANCSWHLRRLAEYGYVTEAPPGPGRRRPWQVVAQSHTTDDDAESDPDYASAHDAFHVVALRHEFARLDAWFMARRAAPEEWREAAGVVQSLMWLTPGELAELQTDLRALAMRHIDRLTDPDRRPADAALVRLVAWGVPERLDPPANPE</sequence>
<protein>
    <submittedName>
        <fullName evidence="3">DNA-binding transcriptional ArsR family regulator</fullName>
    </submittedName>
</protein>
<proteinExistence type="predicted"/>
<dbReference type="EMBL" id="JACHGT010000001">
    <property type="protein sequence ID" value="MBB6032514.1"/>
    <property type="molecule type" value="Genomic_DNA"/>
</dbReference>
<name>A0A841F9V2_9ACTN</name>
<evidence type="ECO:0000313" key="4">
    <source>
        <dbReference type="Proteomes" id="UP000548476"/>
    </source>
</evidence>
<evidence type="ECO:0000313" key="3">
    <source>
        <dbReference type="EMBL" id="MBB6032514.1"/>
    </source>
</evidence>
<keyword evidence="3" id="KW-0238">DNA-binding</keyword>
<evidence type="ECO:0000256" key="1">
    <source>
        <dbReference type="SAM" id="MobiDB-lite"/>
    </source>
</evidence>
<feature type="region of interest" description="Disordered" evidence="1">
    <location>
        <begin position="73"/>
        <end position="98"/>
    </location>
</feature>
<dbReference type="InterPro" id="IPR001845">
    <property type="entry name" value="HTH_ArsR_DNA-bd_dom"/>
</dbReference>
<dbReference type="GO" id="GO:0003677">
    <property type="term" value="F:DNA binding"/>
    <property type="evidence" value="ECO:0007669"/>
    <property type="project" value="UniProtKB-KW"/>
</dbReference>
<keyword evidence="4" id="KW-1185">Reference proteome</keyword>
<feature type="domain" description="HTH arsR-type" evidence="2">
    <location>
        <begin position="15"/>
        <end position="117"/>
    </location>
</feature>
<comment type="caution">
    <text evidence="3">The sequence shown here is derived from an EMBL/GenBank/DDBJ whole genome shotgun (WGS) entry which is preliminary data.</text>
</comment>
<dbReference type="RefSeq" id="WP_184785401.1">
    <property type="nucleotide sequence ID" value="NZ_BONT01000039.1"/>
</dbReference>